<feature type="transmembrane region" description="Helical" evidence="1">
    <location>
        <begin position="12"/>
        <end position="32"/>
    </location>
</feature>
<keyword evidence="1" id="KW-1133">Transmembrane helix</keyword>
<evidence type="ECO:0000256" key="1">
    <source>
        <dbReference type="SAM" id="Phobius"/>
    </source>
</evidence>
<accession>A0A7S2R6T7</accession>
<keyword evidence="1" id="KW-0812">Transmembrane</keyword>
<organism evidence="2">
    <name type="scientific">Eucampia antarctica</name>
    <dbReference type="NCBI Taxonomy" id="49252"/>
    <lineage>
        <taxon>Eukaryota</taxon>
        <taxon>Sar</taxon>
        <taxon>Stramenopiles</taxon>
        <taxon>Ochrophyta</taxon>
        <taxon>Bacillariophyta</taxon>
        <taxon>Mediophyceae</taxon>
        <taxon>Biddulphiophycidae</taxon>
        <taxon>Hemiaulales</taxon>
        <taxon>Hemiaulaceae</taxon>
        <taxon>Eucampia</taxon>
    </lineage>
</organism>
<name>A0A7S2R6T7_9STRA</name>
<sequence>MGEKLVIANALNLLNVTAFGIIAFTTFVLIVYSNDYIEYFEFYDQTKTFLHPAKACFYLGWISIFLSQCCFVYAQLTPKYRNSAVVQYGIQHFYFLASLLCLMQVRSSSKVMHLGIEFMLAVTLFLLLKCQNITLKLISSKENNGYLSFFDLLLLRTPFGIHFGWSLMRFSIEVSNYLDFQKFSNKEQFDYSMVLLFFNTLCSIILIWNKYPVYSTAGFIAYSMIAFAAGDMPDDPHAKTFKIIAGFLAVFNASLIPARYYAHVSGRFEDKNKKQGQKD</sequence>
<feature type="transmembrane region" description="Helical" evidence="1">
    <location>
        <begin position="241"/>
        <end position="262"/>
    </location>
</feature>
<reference evidence="2" key="1">
    <citation type="submission" date="2021-01" db="EMBL/GenBank/DDBJ databases">
        <authorList>
            <person name="Corre E."/>
            <person name="Pelletier E."/>
            <person name="Niang G."/>
            <person name="Scheremetjew M."/>
            <person name="Finn R."/>
            <person name="Kale V."/>
            <person name="Holt S."/>
            <person name="Cochrane G."/>
            <person name="Meng A."/>
            <person name="Brown T."/>
            <person name="Cohen L."/>
        </authorList>
    </citation>
    <scope>NUCLEOTIDE SEQUENCE</scope>
    <source>
        <strain evidence="2">CCMP1452</strain>
    </source>
</reference>
<evidence type="ECO:0000313" key="2">
    <source>
        <dbReference type="EMBL" id="CAD9662495.1"/>
    </source>
</evidence>
<gene>
    <name evidence="2" type="ORF">EANT1437_LOCUS4561</name>
</gene>
<proteinExistence type="predicted"/>
<feature type="transmembrane region" description="Helical" evidence="1">
    <location>
        <begin position="149"/>
        <end position="168"/>
    </location>
</feature>
<dbReference type="EMBL" id="HBHI01008892">
    <property type="protein sequence ID" value="CAD9662495.1"/>
    <property type="molecule type" value="Transcribed_RNA"/>
</dbReference>
<dbReference type="AlphaFoldDB" id="A0A7S2R6T7"/>
<feature type="transmembrane region" description="Helical" evidence="1">
    <location>
        <begin position="85"/>
        <end position="105"/>
    </location>
</feature>
<feature type="transmembrane region" description="Helical" evidence="1">
    <location>
        <begin position="52"/>
        <end position="73"/>
    </location>
</feature>
<feature type="transmembrane region" description="Helical" evidence="1">
    <location>
        <begin position="213"/>
        <end position="229"/>
    </location>
</feature>
<protein>
    <submittedName>
        <fullName evidence="2">Uncharacterized protein</fullName>
    </submittedName>
</protein>
<keyword evidence="1" id="KW-0472">Membrane</keyword>
<feature type="transmembrane region" description="Helical" evidence="1">
    <location>
        <begin position="188"/>
        <end position="208"/>
    </location>
</feature>
<feature type="transmembrane region" description="Helical" evidence="1">
    <location>
        <begin position="111"/>
        <end position="128"/>
    </location>
</feature>